<dbReference type="InterPro" id="IPR036388">
    <property type="entry name" value="WH-like_DNA-bd_sf"/>
</dbReference>
<accession>A0A3N4MCI9</accession>
<dbReference type="InterPro" id="IPR013324">
    <property type="entry name" value="RNA_pol_sigma_r3/r4-like"/>
</dbReference>
<comment type="caution">
    <text evidence="7">The sequence shown here is derived from an EMBL/GenBank/DDBJ whole genome shotgun (WGS) entry which is preliminary data.</text>
</comment>
<dbReference type="SUPFAM" id="SSF88659">
    <property type="entry name" value="Sigma3 and sigma4 domains of RNA polymerase sigma factors"/>
    <property type="match status" value="1"/>
</dbReference>
<dbReference type="AlphaFoldDB" id="A0A3N4MCI9"/>
<dbReference type="OrthoDB" id="1097528at2"/>
<dbReference type="GO" id="GO:0003677">
    <property type="term" value="F:DNA binding"/>
    <property type="evidence" value="ECO:0007669"/>
    <property type="project" value="InterPro"/>
</dbReference>
<dbReference type="InterPro" id="IPR013325">
    <property type="entry name" value="RNA_pol_sigma_r2"/>
</dbReference>
<name>A0A3N4MCI9_9BACT</name>
<dbReference type="GO" id="GO:0016987">
    <property type="term" value="F:sigma factor activity"/>
    <property type="evidence" value="ECO:0007669"/>
    <property type="project" value="UniProtKB-KW"/>
</dbReference>
<dbReference type="Gene3D" id="1.10.10.10">
    <property type="entry name" value="Winged helix-like DNA-binding domain superfamily/Winged helix DNA-binding domain"/>
    <property type="match status" value="1"/>
</dbReference>
<dbReference type="InterPro" id="IPR007627">
    <property type="entry name" value="RNA_pol_sigma70_r2"/>
</dbReference>
<gene>
    <name evidence="7" type="ORF">EG028_18385</name>
</gene>
<dbReference type="InterPro" id="IPR039425">
    <property type="entry name" value="RNA_pol_sigma-70-like"/>
</dbReference>
<evidence type="ECO:0000256" key="3">
    <source>
        <dbReference type="ARBA" id="ARBA00023082"/>
    </source>
</evidence>
<dbReference type="NCBIfam" id="TIGR02937">
    <property type="entry name" value="sigma70-ECF"/>
    <property type="match status" value="1"/>
</dbReference>
<evidence type="ECO:0000259" key="6">
    <source>
        <dbReference type="Pfam" id="PF08281"/>
    </source>
</evidence>
<dbReference type="EMBL" id="RMBX01000010">
    <property type="protein sequence ID" value="RPD39616.1"/>
    <property type="molecule type" value="Genomic_DNA"/>
</dbReference>
<feature type="domain" description="RNA polymerase sigma-70 region 2" evidence="5">
    <location>
        <begin position="26"/>
        <end position="92"/>
    </location>
</feature>
<dbReference type="SUPFAM" id="SSF88946">
    <property type="entry name" value="Sigma2 domain of RNA polymerase sigma factors"/>
    <property type="match status" value="1"/>
</dbReference>
<keyword evidence="8" id="KW-1185">Reference proteome</keyword>
<keyword evidence="4" id="KW-0804">Transcription</keyword>
<dbReference type="GO" id="GO:0006352">
    <property type="term" value="P:DNA-templated transcription initiation"/>
    <property type="evidence" value="ECO:0007669"/>
    <property type="project" value="InterPro"/>
</dbReference>
<dbReference type="PANTHER" id="PTHR43133:SF46">
    <property type="entry name" value="RNA POLYMERASE SIGMA-70 FACTOR ECF SUBFAMILY"/>
    <property type="match status" value="1"/>
</dbReference>
<organism evidence="7 8">
    <name type="scientific">Chitinophaga barathri</name>
    <dbReference type="NCBI Taxonomy" id="1647451"/>
    <lineage>
        <taxon>Bacteria</taxon>
        <taxon>Pseudomonadati</taxon>
        <taxon>Bacteroidota</taxon>
        <taxon>Chitinophagia</taxon>
        <taxon>Chitinophagales</taxon>
        <taxon>Chitinophagaceae</taxon>
        <taxon>Chitinophaga</taxon>
    </lineage>
</organism>
<evidence type="ECO:0000259" key="5">
    <source>
        <dbReference type="Pfam" id="PF04542"/>
    </source>
</evidence>
<dbReference type="Proteomes" id="UP000279089">
    <property type="component" value="Unassembled WGS sequence"/>
</dbReference>
<keyword evidence="2" id="KW-0805">Transcription regulation</keyword>
<dbReference type="Pfam" id="PF04542">
    <property type="entry name" value="Sigma70_r2"/>
    <property type="match status" value="1"/>
</dbReference>
<evidence type="ECO:0000256" key="2">
    <source>
        <dbReference type="ARBA" id="ARBA00023015"/>
    </source>
</evidence>
<comment type="similarity">
    <text evidence="1">Belongs to the sigma-70 factor family. ECF subfamily.</text>
</comment>
<dbReference type="InterPro" id="IPR013249">
    <property type="entry name" value="RNA_pol_sigma70_r4_t2"/>
</dbReference>
<sequence length="185" mass="21439">MSVLALEDIELIKRIGEDDHQAFTALYDRYWDRLYASAYFHLKDAAAAEELVQDVFVTIWQKRRELVIQSLQPYLAAMLRYAIYRHLDSSRRRREHLRKVADAAPLTQAPEEIDEKLLLEMVGRLSDQLPEKCSLVFRASKLQDRALGEVAREMGISLKTAEAHLSKALKSIRISLGRALHLFFW</sequence>
<evidence type="ECO:0000313" key="8">
    <source>
        <dbReference type="Proteomes" id="UP000279089"/>
    </source>
</evidence>
<proteinExistence type="inferred from homology"/>
<evidence type="ECO:0000256" key="4">
    <source>
        <dbReference type="ARBA" id="ARBA00023163"/>
    </source>
</evidence>
<dbReference type="PANTHER" id="PTHR43133">
    <property type="entry name" value="RNA POLYMERASE ECF-TYPE SIGMA FACTO"/>
    <property type="match status" value="1"/>
</dbReference>
<dbReference type="Gene3D" id="1.10.1740.10">
    <property type="match status" value="1"/>
</dbReference>
<keyword evidence="3" id="KW-0731">Sigma factor</keyword>
<evidence type="ECO:0000256" key="1">
    <source>
        <dbReference type="ARBA" id="ARBA00010641"/>
    </source>
</evidence>
<protein>
    <submittedName>
        <fullName evidence="7">Sigma-70 family RNA polymerase sigma factor</fullName>
    </submittedName>
</protein>
<reference evidence="8" key="1">
    <citation type="submission" date="2018-11" db="EMBL/GenBank/DDBJ databases">
        <title>Chitinophaga lutea sp.nov., isolate from arsenic contaminated soil.</title>
        <authorList>
            <person name="Zong Y."/>
        </authorList>
    </citation>
    <scope>NUCLEOTIDE SEQUENCE [LARGE SCALE GENOMIC DNA]</scope>
    <source>
        <strain evidence="8">YLT18</strain>
    </source>
</reference>
<evidence type="ECO:0000313" key="7">
    <source>
        <dbReference type="EMBL" id="RPD39616.1"/>
    </source>
</evidence>
<dbReference type="Pfam" id="PF08281">
    <property type="entry name" value="Sigma70_r4_2"/>
    <property type="match status" value="1"/>
</dbReference>
<feature type="domain" description="RNA polymerase sigma factor 70 region 4 type 2" evidence="6">
    <location>
        <begin position="120"/>
        <end position="171"/>
    </location>
</feature>
<dbReference type="InterPro" id="IPR014284">
    <property type="entry name" value="RNA_pol_sigma-70_dom"/>
</dbReference>